<dbReference type="EMBL" id="BPLR01009516">
    <property type="protein sequence ID" value="GIY32477.1"/>
    <property type="molecule type" value="Genomic_DNA"/>
</dbReference>
<organism evidence="1 2">
    <name type="scientific">Caerostris extrusa</name>
    <name type="common">Bark spider</name>
    <name type="synonym">Caerostris bankana</name>
    <dbReference type="NCBI Taxonomy" id="172846"/>
    <lineage>
        <taxon>Eukaryota</taxon>
        <taxon>Metazoa</taxon>
        <taxon>Ecdysozoa</taxon>
        <taxon>Arthropoda</taxon>
        <taxon>Chelicerata</taxon>
        <taxon>Arachnida</taxon>
        <taxon>Araneae</taxon>
        <taxon>Araneomorphae</taxon>
        <taxon>Entelegynae</taxon>
        <taxon>Araneoidea</taxon>
        <taxon>Araneidae</taxon>
        <taxon>Caerostris</taxon>
    </lineage>
</organism>
<keyword evidence="2" id="KW-1185">Reference proteome</keyword>
<comment type="caution">
    <text evidence="1">The sequence shown here is derived from an EMBL/GenBank/DDBJ whole genome shotgun (WGS) entry which is preliminary data.</text>
</comment>
<sequence>MFSGRKASRTNIHFSPDRCAFARGYGCFPWNGKDRKEKKKKAVMEHIRVKLCMFLFSAAPAAHILSFPVRRRNSALKDTGDRRPSSPELFVKCIGSIFVDGERTAPPRNDGGE</sequence>
<proteinExistence type="predicted"/>
<dbReference type="Proteomes" id="UP001054945">
    <property type="component" value="Unassembled WGS sequence"/>
</dbReference>
<dbReference type="AlphaFoldDB" id="A0AAV4SJR1"/>
<protein>
    <submittedName>
        <fullName evidence="1">Uncharacterized protein</fullName>
    </submittedName>
</protein>
<accession>A0AAV4SJR1</accession>
<evidence type="ECO:0000313" key="2">
    <source>
        <dbReference type="Proteomes" id="UP001054945"/>
    </source>
</evidence>
<name>A0AAV4SJR1_CAEEX</name>
<evidence type="ECO:0000313" key="1">
    <source>
        <dbReference type="EMBL" id="GIY32477.1"/>
    </source>
</evidence>
<reference evidence="1 2" key="1">
    <citation type="submission" date="2021-06" db="EMBL/GenBank/DDBJ databases">
        <title>Caerostris extrusa draft genome.</title>
        <authorList>
            <person name="Kono N."/>
            <person name="Arakawa K."/>
        </authorList>
    </citation>
    <scope>NUCLEOTIDE SEQUENCE [LARGE SCALE GENOMIC DNA]</scope>
</reference>
<gene>
    <name evidence="1" type="ORF">CEXT_523211</name>
</gene>